<dbReference type="GO" id="GO:0016491">
    <property type="term" value="F:oxidoreductase activity"/>
    <property type="evidence" value="ECO:0007669"/>
    <property type="project" value="InterPro"/>
</dbReference>
<comment type="caution">
    <text evidence="2">The sequence shown here is derived from an EMBL/GenBank/DDBJ whole genome shotgun (WGS) entry which is preliminary data.</text>
</comment>
<dbReference type="InterPro" id="IPR005066">
    <property type="entry name" value="MoCF_OxRdtse_dimer"/>
</dbReference>
<evidence type="ECO:0000259" key="1">
    <source>
        <dbReference type="Pfam" id="PF03404"/>
    </source>
</evidence>
<keyword evidence="3" id="KW-1185">Reference proteome</keyword>
<evidence type="ECO:0000313" key="3">
    <source>
        <dbReference type="Proteomes" id="UP000567293"/>
    </source>
</evidence>
<organism evidence="2 3">
    <name type="scientific">Candidatus Acidiferrum panamense</name>
    <dbReference type="NCBI Taxonomy" id="2741543"/>
    <lineage>
        <taxon>Bacteria</taxon>
        <taxon>Pseudomonadati</taxon>
        <taxon>Acidobacteriota</taxon>
        <taxon>Terriglobia</taxon>
        <taxon>Candidatus Acidiferrales</taxon>
        <taxon>Candidatus Acidiferrum</taxon>
    </lineage>
</organism>
<dbReference type="Pfam" id="PF03404">
    <property type="entry name" value="Mo-co_dimer"/>
    <property type="match status" value="1"/>
</dbReference>
<dbReference type="SUPFAM" id="SSF81296">
    <property type="entry name" value="E set domains"/>
    <property type="match status" value="1"/>
</dbReference>
<gene>
    <name evidence="2" type="ORF">HRJ53_22930</name>
</gene>
<dbReference type="EMBL" id="JACDQQ010002216">
    <property type="protein sequence ID" value="MBA0087851.1"/>
    <property type="molecule type" value="Genomic_DNA"/>
</dbReference>
<feature type="domain" description="Moybdenum cofactor oxidoreductase dimerisation" evidence="1">
    <location>
        <begin position="1"/>
        <end position="64"/>
    </location>
</feature>
<name>A0A7V8NUU8_9BACT</name>
<reference evidence="2" key="1">
    <citation type="submission" date="2020-06" db="EMBL/GenBank/DDBJ databases">
        <title>Legume-microbial interactions unlock mineral nutrients during tropical forest succession.</title>
        <authorList>
            <person name="Epihov D.Z."/>
        </authorList>
    </citation>
    <scope>NUCLEOTIDE SEQUENCE [LARGE SCALE GENOMIC DNA]</scope>
    <source>
        <strain evidence="2">Pan2503</strain>
    </source>
</reference>
<evidence type="ECO:0000313" key="2">
    <source>
        <dbReference type="EMBL" id="MBA0087851.1"/>
    </source>
</evidence>
<accession>A0A7V8NUU8</accession>
<feature type="non-terminal residue" evidence="2">
    <location>
        <position position="1"/>
    </location>
</feature>
<dbReference type="AlphaFoldDB" id="A0A7V8NUU8"/>
<protein>
    <submittedName>
        <fullName evidence="2">Sulfite dehydrogenase</fullName>
    </submittedName>
</protein>
<dbReference type="Proteomes" id="UP000567293">
    <property type="component" value="Unassembled WGS sequence"/>
</dbReference>
<dbReference type="GO" id="GO:0030151">
    <property type="term" value="F:molybdenum ion binding"/>
    <property type="evidence" value="ECO:0007669"/>
    <property type="project" value="InterPro"/>
</dbReference>
<dbReference type="InterPro" id="IPR014756">
    <property type="entry name" value="Ig_E-set"/>
</dbReference>
<proteinExistence type="predicted"/>
<sequence>VEVSTDGGKKWNKAQFQGTPQRMAHCLFTYGWQWDGNETEIMSRCVDEIGQAQPTREQIAKYWNKTFDETFSVPGLDNSVQPWKIAKDGSVTNGFA</sequence>
<dbReference type="Gene3D" id="2.60.40.650">
    <property type="match status" value="1"/>
</dbReference>